<comment type="caution">
    <text evidence="2">The sequence shown here is derived from an EMBL/GenBank/DDBJ whole genome shotgun (WGS) entry which is preliminary data.</text>
</comment>
<feature type="compositionally biased region" description="Low complexity" evidence="1">
    <location>
        <begin position="10"/>
        <end position="47"/>
    </location>
</feature>
<evidence type="ECO:0000256" key="1">
    <source>
        <dbReference type="SAM" id="MobiDB-lite"/>
    </source>
</evidence>
<keyword evidence="3" id="KW-1185">Reference proteome</keyword>
<evidence type="ECO:0000313" key="2">
    <source>
        <dbReference type="EMBL" id="CAK9135800.1"/>
    </source>
</evidence>
<dbReference type="AlphaFoldDB" id="A0ABC8QST4"/>
<evidence type="ECO:0000313" key="3">
    <source>
        <dbReference type="Proteomes" id="UP001642360"/>
    </source>
</evidence>
<gene>
    <name evidence="2" type="ORF">ILEXP_LOCUS2760</name>
</gene>
<feature type="region of interest" description="Disordered" evidence="1">
    <location>
        <begin position="1"/>
        <end position="47"/>
    </location>
</feature>
<organism evidence="2 3">
    <name type="scientific">Ilex paraguariensis</name>
    <name type="common">yerba mate</name>
    <dbReference type="NCBI Taxonomy" id="185542"/>
    <lineage>
        <taxon>Eukaryota</taxon>
        <taxon>Viridiplantae</taxon>
        <taxon>Streptophyta</taxon>
        <taxon>Embryophyta</taxon>
        <taxon>Tracheophyta</taxon>
        <taxon>Spermatophyta</taxon>
        <taxon>Magnoliopsida</taxon>
        <taxon>eudicotyledons</taxon>
        <taxon>Gunneridae</taxon>
        <taxon>Pentapetalae</taxon>
        <taxon>asterids</taxon>
        <taxon>campanulids</taxon>
        <taxon>Aquifoliales</taxon>
        <taxon>Aquifoliaceae</taxon>
        <taxon>Ilex</taxon>
    </lineage>
</organism>
<accession>A0ABC8QST4</accession>
<dbReference type="EMBL" id="CAUOFW020000725">
    <property type="protein sequence ID" value="CAK9135800.1"/>
    <property type="molecule type" value="Genomic_DNA"/>
</dbReference>
<protein>
    <submittedName>
        <fullName evidence="2">Uncharacterized protein</fullName>
    </submittedName>
</protein>
<name>A0ABC8QST4_9AQUA</name>
<proteinExistence type="predicted"/>
<reference evidence="2 3" key="1">
    <citation type="submission" date="2024-02" db="EMBL/GenBank/DDBJ databases">
        <authorList>
            <person name="Vignale AGUSTIN F."/>
            <person name="Sosa J E."/>
            <person name="Modenutti C."/>
        </authorList>
    </citation>
    <scope>NUCLEOTIDE SEQUENCE [LARGE SCALE GENOMIC DNA]</scope>
</reference>
<dbReference type="Proteomes" id="UP001642360">
    <property type="component" value="Unassembled WGS sequence"/>
</dbReference>
<sequence>MPCSVAVANSPVFSPSPRVSSIFRKPSLSSPVNPSSSSTSSSPISPLSPVTLCLHKQLSGYDREFEKEEQVCSTSTPMTLFKKKRPASITIPIASLSSNLAAETPRDVDRVKDVEVEGEGYSVYCKRGKRGAMEDRYSAVVGLQGDSAQVKL</sequence>